<dbReference type="InterPro" id="IPR019559">
    <property type="entry name" value="Cullin_neddylation_domain"/>
</dbReference>
<organism evidence="2 3">
    <name type="scientific">Striga hermonthica</name>
    <name type="common">Purple witchweed</name>
    <name type="synonym">Buchnera hermonthica</name>
    <dbReference type="NCBI Taxonomy" id="68872"/>
    <lineage>
        <taxon>Eukaryota</taxon>
        <taxon>Viridiplantae</taxon>
        <taxon>Streptophyta</taxon>
        <taxon>Embryophyta</taxon>
        <taxon>Tracheophyta</taxon>
        <taxon>Spermatophyta</taxon>
        <taxon>Magnoliopsida</taxon>
        <taxon>eudicotyledons</taxon>
        <taxon>Gunneridae</taxon>
        <taxon>Pentapetalae</taxon>
        <taxon>asterids</taxon>
        <taxon>lamiids</taxon>
        <taxon>Lamiales</taxon>
        <taxon>Orobanchaceae</taxon>
        <taxon>Buchnereae</taxon>
        <taxon>Striga</taxon>
    </lineage>
</organism>
<proteinExistence type="predicted"/>
<reference evidence="2" key="1">
    <citation type="submission" date="2019-12" db="EMBL/GenBank/DDBJ databases">
        <authorList>
            <person name="Scholes J."/>
        </authorList>
    </citation>
    <scope>NUCLEOTIDE SEQUENCE</scope>
</reference>
<dbReference type="Proteomes" id="UP001153555">
    <property type="component" value="Unassembled WGS sequence"/>
</dbReference>
<dbReference type="InterPro" id="IPR036388">
    <property type="entry name" value="WH-like_DNA-bd_sf"/>
</dbReference>
<dbReference type="InterPro" id="IPR045093">
    <property type="entry name" value="Cullin"/>
</dbReference>
<sequence>METTNNIKTNITLANQISSNRRLLPRPAESKPLIEIHPTATLSPFSAVVPPQYIGTSRPQLSVSLDTINEETAEDYEPLIDDRLADGLDCSKLVEETYVLFVSEMGKASYKTCFQEIQENVNAIQMKETVEENASTTERVFQDRQYQIDAAIVRIMKTRKVLSHTLLITELFQQVK</sequence>
<evidence type="ECO:0000313" key="3">
    <source>
        <dbReference type="Proteomes" id="UP001153555"/>
    </source>
</evidence>
<dbReference type="SMART" id="SM00884">
    <property type="entry name" value="Cullin_Nedd8"/>
    <property type="match status" value="1"/>
</dbReference>
<name>A0A9N7NLZ3_STRHE</name>
<gene>
    <name evidence="2" type="ORF">SHERM_28212</name>
</gene>
<dbReference type="Pfam" id="PF10557">
    <property type="entry name" value="Cullin_Nedd8"/>
    <property type="match status" value="1"/>
</dbReference>
<evidence type="ECO:0000259" key="1">
    <source>
        <dbReference type="SMART" id="SM00884"/>
    </source>
</evidence>
<dbReference type="OrthoDB" id="1736965at2759"/>
<dbReference type="EMBL" id="CACSLK010027837">
    <property type="protein sequence ID" value="CAA0832938.1"/>
    <property type="molecule type" value="Genomic_DNA"/>
</dbReference>
<keyword evidence="3" id="KW-1185">Reference proteome</keyword>
<dbReference type="PANTHER" id="PTHR11932">
    <property type="entry name" value="CULLIN"/>
    <property type="match status" value="1"/>
</dbReference>
<dbReference type="Gene3D" id="1.10.10.10">
    <property type="entry name" value="Winged helix-like DNA-binding domain superfamily/Winged helix DNA-binding domain"/>
    <property type="match status" value="1"/>
</dbReference>
<evidence type="ECO:0000313" key="2">
    <source>
        <dbReference type="EMBL" id="CAA0832938.1"/>
    </source>
</evidence>
<dbReference type="InterPro" id="IPR036390">
    <property type="entry name" value="WH_DNA-bd_sf"/>
</dbReference>
<feature type="domain" description="Cullin neddylation" evidence="1">
    <location>
        <begin position="140"/>
        <end position="176"/>
    </location>
</feature>
<comment type="caution">
    <text evidence="2">The sequence shown here is derived from an EMBL/GenBank/DDBJ whole genome shotgun (WGS) entry which is preliminary data.</text>
</comment>
<accession>A0A9N7NLZ3</accession>
<dbReference type="AlphaFoldDB" id="A0A9N7NLZ3"/>
<protein>
    <submittedName>
        <fullName evidence="2">Cullin-4</fullName>
    </submittedName>
</protein>
<dbReference type="SUPFAM" id="SSF46785">
    <property type="entry name" value="Winged helix' DNA-binding domain"/>
    <property type="match status" value="1"/>
</dbReference>